<gene>
    <name evidence="1" type="ORF">CACET_c27070</name>
</gene>
<dbReference type="STRING" id="84022.CACET_c27070"/>
<dbReference type="RefSeq" id="WP_044825188.1">
    <property type="nucleotide sequence ID" value="NZ_CP009687.1"/>
</dbReference>
<keyword evidence="2" id="KW-1185">Reference proteome</keyword>
<dbReference type="KEGG" id="cace:CACET_c27070"/>
<evidence type="ECO:0000313" key="1">
    <source>
        <dbReference type="EMBL" id="AKL96152.1"/>
    </source>
</evidence>
<dbReference type="EMBL" id="CP009687">
    <property type="protein sequence ID" value="AKL96152.1"/>
    <property type="molecule type" value="Genomic_DNA"/>
</dbReference>
<organism evidence="1 2">
    <name type="scientific">Clostridium aceticum</name>
    <dbReference type="NCBI Taxonomy" id="84022"/>
    <lineage>
        <taxon>Bacteria</taxon>
        <taxon>Bacillati</taxon>
        <taxon>Bacillota</taxon>
        <taxon>Clostridia</taxon>
        <taxon>Eubacteriales</taxon>
        <taxon>Clostridiaceae</taxon>
        <taxon>Clostridium</taxon>
    </lineage>
</organism>
<dbReference type="OrthoDB" id="1799321at2"/>
<dbReference type="PATRIC" id="fig|84022.5.peg.643"/>
<dbReference type="Proteomes" id="UP000035704">
    <property type="component" value="Chromosome"/>
</dbReference>
<proteinExistence type="predicted"/>
<reference evidence="1 2" key="1">
    <citation type="submission" date="2014-10" db="EMBL/GenBank/DDBJ databases">
        <title>Genome sequence of Clostridium aceticum DSM 1496.</title>
        <authorList>
            <person name="Poehlein A."/>
            <person name="Schiel-Bengelsdorf B."/>
            <person name="Gottschalk G."/>
            <person name="Duerre P."/>
            <person name="Daniel R."/>
        </authorList>
    </citation>
    <scope>NUCLEOTIDE SEQUENCE [LARGE SCALE GENOMIC DNA]</scope>
    <source>
        <strain evidence="1 2">DSM 1496</strain>
    </source>
</reference>
<dbReference type="AlphaFoldDB" id="A0A0D8I8G1"/>
<accession>A0A0D8I8G1</accession>
<protein>
    <submittedName>
        <fullName evidence="1">Uncharacterized protein</fullName>
    </submittedName>
</protein>
<evidence type="ECO:0000313" key="2">
    <source>
        <dbReference type="Proteomes" id="UP000035704"/>
    </source>
</evidence>
<name>A0A0D8I8G1_9CLOT</name>
<sequence length="65" mass="7400">MKTIGDINDIDVKILANEFIVTVDIQSKDEVPMKLLKFLRDGEIKIEDAVIFHEICTIIENKLLG</sequence>